<feature type="compositionally biased region" description="Polar residues" evidence="1">
    <location>
        <begin position="38"/>
        <end position="60"/>
    </location>
</feature>
<evidence type="ECO:0000259" key="2">
    <source>
        <dbReference type="PROSITE" id="PS00028"/>
    </source>
</evidence>
<feature type="domain" description="C2H2-type" evidence="2">
    <location>
        <begin position="6"/>
        <end position="29"/>
    </location>
</feature>
<feature type="region of interest" description="Disordered" evidence="1">
    <location>
        <begin position="631"/>
        <end position="665"/>
    </location>
</feature>
<name>A0A9P7J4U0_9AGAM</name>
<gene>
    <name evidence="3" type="ORF">BJ212DRAFT_1449973</name>
</gene>
<sequence length="844" mass="95609">MTLLSCRIPGCKKTFRNKSGQTKHVHSAHPMPLRNCPNFHQTAPVSRSPSPNNPAFDNQQDFGDARLLEGTNETFMPQQGVQLGPLFWTFHPHLTGCKCDAHGNFINQDALPPLQTEALPTNWTPYETRVAFETAEFLYTCNQMSAGQIDTLLDLWAATLIKHNDSPPFTGHHNLYETIDSTPLGAFSCGTRPAEDVLPWMTAEYDIEYVLYQDYMDDNKCCYKNFLSGDWAWKQADPETHRSTFVPLIIDSDKTTVSVATGHTEYHLLYLLIGNIFNGVWCVHRNGVVLVGFLAIPKSTKEHLDDKDFCNLCRQMFHSSLAKIFEPVKLNMMVPDVVHCPDSHYRHVIYRLGPYITNYPEQVALSGVVQNWCPKYVSFTMNLLTFYLLPLLWCRQHTDLLVQELPHVHLWHEYGIIQEVVPFMNDFPRADIHKLLSPDILHQIIKGTFKDHLVNWVEQYLIVAVAPFAGLWHFPEGCGFKQWTGDGSKALMKVYLPAISGHVPQDVVRAFSAFLNFCYIDDLTQLQDALSCFHQYHEIFKTTGVVHNFSYPCQHSLKHYSLMIRLYGAPNGLCLSITESKHIKAVKEPWHCSNRYKALGQMLLTNQHLNKIASACRSCMSNALQALRESNGELQDNSEDEDDEDADDTPQACPGHLRLNEPQNQTAKGDMVDIVDGPTVQAHCWVIHPMSLLMLNLNLPTLPTMIQQFLHNQLHTGDDEPPEFDPAMAPSYMGRVSVFSSAAASFYAPSDLSGTGGIMNDEVNCDLDGLAVARVLCFLSFKYQMKYLQCTVIHYQDPDTGISHLIPLYGSNFLPCTITLHNSYNIFHAFYVNKYADHHAFEVA</sequence>
<dbReference type="PROSITE" id="PS00028">
    <property type="entry name" value="ZINC_FINGER_C2H2_1"/>
    <property type="match status" value="1"/>
</dbReference>
<dbReference type="Proteomes" id="UP000807769">
    <property type="component" value="Unassembled WGS sequence"/>
</dbReference>
<comment type="caution">
    <text evidence="3">The sequence shown here is derived from an EMBL/GenBank/DDBJ whole genome shotgun (WGS) entry which is preliminary data.</text>
</comment>
<evidence type="ECO:0000256" key="1">
    <source>
        <dbReference type="SAM" id="MobiDB-lite"/>
    </source>
</evidence>
<dbReference type="RefSeq" id="XP_041186341.1">
    <property type="nucleotide sequence ID" value="XM_041338781.1"/>
</dbReference>
<organism evidence="3 4">
    <name type="scientific">Suillus subaureus</name>
    <dbReference type="NCBI Taxonomy" id="48587"/>
    <lineage>
        <taxon>Eukaryota</taxon>
        <taxon>Fungi</taxon>
        <taxon>Dikarya</taxon>
        <taxon>Basidiomycota</taxon>
        <taxon>Agaricomycotina</taxon>
        <taxon>Agaricomycetes</taxon>
        <taxon>Agaricomycetidae</taxon>
        <taxon>Boletales</taxon>
        <taxon>Suillineae</taxon>
        <taxon>Suillaceae</taxon>
        <taxon>Suillus</taxon>
    </lineage>
</organism>
<dbReference type="OrthoDB" id="3199698at2759"/>
<feature type="region of interest" description="Disordered" evidence="1">
    <location>
        <begin position="17"/>
        <end position="60"/>
    </location>
</feature>
<evidence type="ECO:0000313" key="3">
    <source>
        <dbReference type="EMBL" id="KAG1802552.1"/>
    </source>
</evidence>
<evidence type="ECO:0000313" key="4">
    <source>
        <dbReference type="Proteomes" id="UP000807769"/>
    </source>
</evidence>
<protein>
    <recommendedName>
        <fullName evidence="2">C2H2-type domain-containing protein</fullName>
    </recommendedName>
</protein>
<proteinExistence type="predicted"/>
<reference evidence="3" key="1">
    <citation type="journal article" date="2020" name="New Phytol.">
        <title>Comparative genomics reveals dynamic genome evolution in host specialist ectomycorrhizal fungi.</title>
        <authorList>
            <person name="Lofgren L.A."/>
            <person name="Nguyen N.H."/>
            <person name="Vilgalys R."/>
            <person name="Ruytinx J."/>
            <person name="Liao H.L."/>
            <person name="Branco S."/>
            <person name="Kuo A."/>
            <person name="LaButti K."/>
            <person name="Lipzen A."/>
            <person name="Andreopoulos W."/>
            <person name="Pangilinan J."/>
            <person name="Riley R."/>
            <person name="Hundley H."/>
            <person name="Na H."/>
            <person name="Barry K."/>
            <person name="Grigoriev I.V."/>
            <person name="Stajich J.E."/>
            <person name="Kennedy P.G."/>
        </authorList>
    </citation>
    <scope>NUCLEOTIDE SEQUENCE</scope>
    <source>
        <strain evidence="3">MN1</strain>
    </source>
</reference>
<feature type="compositionally biased region" description="Acidic residues" evidence="1">
    <location>
        <begin position="636"/>
        <end position="648"/>
    </location>
</feature>
<feature type="compositionally biased region" description="Basic residues" evidence="1">
    <location>
        <begin position="17"/>
        <end position="27"/>
    </location>
</feature>
<keyword evidence="4" id="KW-1185">Reference proteome</keyword>
<dbReference type="EMBL" id="JABBWG010000076">
    <property type="protein sequence ID" value="KAG1802552.1"/>
    <property type="molecule type" value="Genomic_DNA"/>
</dbReference>
<dbReference type="GeneID" id="64632797"/>
<dbReference type="InterPro" id="IPR041078">
    <property type="entry name" value="Plavaka"/>
</dbReference>
<dbReference type="AlphaFoldDB" id="A0A9P7J4U0"/>
<dbReference type="Pfam" id="PF18759">
    <property type="entry name" value="Plavaka"/>
    <property type="match status" value="1"/>
</dbReference>
<accession>A0A9P7J4U0</accession>
<dbReference type="InterPro" id="IPR013087">
    <property type="entry name" value="Znf_C2H2_type"/>
</dbReference>